<dbReference type="Proteomes" id="UP000248917">
    <property type="component" value="Unassembled WGS sequence"/>
</dbReference>
<feature type="transmembrane region" description="Helical" evidence="2">
    <location>
        <begin position="9"/>
        <end position="28"/>
    </location>
</feature>
<protein>
    <submittedName>
        <fullName evidence="5">TonB-dependent receptor-like protein</fullName>
    </submittedName>
</protein>
<keyword evidence="1" id="KW-0998">Cell outer membrane</keyword>
<reference evidence="5 6" key="1">
    <citation type="submission" date="2018-06" db="EMBL/GenBank/DDBJ databases">
        <title>Genomic Encyclopedia of Archaeal and Bacterial Type Strains, Phase II (KMG-II): from individual species to whole genera.</title>
        <authorList>
            <person name="Goeker M."/>
        </authorList>
    </citation>
    <scope>NUCLEOTIDE SEQUENCE [LARGE SCALE GENOMIC DNA]</scope>
    <source>
        <strain evidence="5 6">T4</strain>
    </source>
</reference>
<dbReference type="InterPro" id="IPR012910">
    <property type="entry name" value="Plug_dom"/>
</dbReference>
<dbReference type="Gene3D" id="2.60.40.1930">
    <property type="match status" value="1"/>
</dbReference>
<dbReference type="Pfam" id="PF01835">
    <property type="entry name" value="MG2"/>
    <property type="match status" value="1"/>
</dbReference>
<evidence type="ECO:0000256" key="1">
    <source>
        <dbReference type="PROSITE-ProRule" id="PRU01360"/>
    </source>
</evidence>
<keyword evidence="1 2" id="KW-0472">Membrane</keyword>
<organism evidence="5 6">
    <name type="scientific">Algoriphagus aquaeductus</name>
    <dbReference type="NCBI Taxonomy" id="475299"/>
    <lineage>
        <taxon>Bacteria</taxon>
        <taxon>Pseudomonadati</taxon>
        <taxon>Bacteroidota</taxon>
        <taxon>Cytophagia</taxon>
        <taxon>Cytophagales</taxon>
        <taxon>Cyclobacteriaceae</taxon>
        <taxon>Algoriphagus</taxon>
    </lineage>
</organism>
<dbReference type="OrthoDB" id="679547at2"/>
<dbReference type="GO" id="GO:0004866">
    <property type="term" value="F:endopeptidase inhibitor activity"/>
    <property type="evidence" value="ECO:0007669"/>
    <property type="project" value="InterPro"/>
</dbReference>
<evidence type="ECO:0000259" key="4">
    <source>
        <dbReference type="Pfam" id="PF07715"/>
    </source>
</evidence>
<evidence type="ECO:0000313" key="5">
    <source>
        <dbReference type="EMBL" id="PZV82943.1"/>
    </source>
</evidence>
<comment type="similarity">
    <text evidence="1">Belongs to the TonB-dependent receptor family.</text>
</comment>
<dbReference type="Pfam" id="PF07715">
    <property type="entry name" value="Plug"/>
    <property type="match status" value="1"/>
</dbReference>
<dbReference type="PROSITE" id="PS52016">
    <property type="entry name" value="TONB_DEPENDENT_REC_3"/>
    <property type="match status" value="1"/>
</dbReference>
<gene>
    <name evidence="5" type="ORF">CLV31_108143</name>
</gene>
<evidence type="ECO:0000259" key="3">
    <source>
        <dbReference type="Pfam" id="PF01835"/>
    </source>
</evidence>
<keyword evidence="6" id="KW-1185">Reference proteome</keyword>
<evidence type="ECO:0000256" key="2">
    <source>
        <dbReference type="SAM" id="Phobius"/>
    </source>
</evidence>
<keyword evidence="2" id="KW-1133">Transmembrane helix</keyword>
<comment type="subcellular location">
    <subcellularLocation>
        <location evidence="1">Cell outer membrane</location>
        <topology evidence="1">Multi-pass membrane protein</topology>
    </subcellularLocation>
</comment>
<dbReference type="InterPro" id="IPR039426">
    <property type="entry name" value="TonB-dep_rcpt-like"/>
</dbReference>
<keyword evidence="1" id="KW-0813">Transport</keyword>
<evidence type="ECO:0000313" key="6">
    <source>
        <dbReference type="Proteomes" id="UP000248917"/>
    </source>
</evidence>
<sequence length="817" mass="90704">MPQRKVRKYFSILFSGVLAVFLFSFTFISDPLPRIIASFQRYLAELPEEKIYLHQDRQIYASGETIWFKAYLTQGPFLLPSTLSSTIYVELIDAQNQLIQKEIIYSPDGFGSGQLPLPDSLQSGTYLLRAYTQWMKNVGEEYFFQRPIKVLSEFSSPRPHAQTVSELDLQFFPEGGNLVEGILSKVAFKALDSNGLGKKVKGKIFEGTREIGSFESNVLGMGVFALLPEKGKTYTVQIEGDDQTFSLPAALESGLIMAVTNSPKSDEVVIKFLTSGKSPGKSVFLVAQSRGLVCATGQVDLSNQVAFVRIKKKEFPTGIAQLAALDENGVPLAERLIFIDHQDHLQIKITTDKATYQPRERVRLDIEAKTKEGKPAIANLSLSVVDAEQLEESEHGTSILTHLLLTSELKGHIEEPGYYFHTKNSDREEALDYLMLTQGWRKYTIMEALTGTLPEAKFPKEQGITIQGTLKNTKTGQAEAGGTISFLSLYPVISSEKTVTDTNGKFELRDLIFFDSTGVILEGKSKNNRTDLEILLENDAKRPSSVAWNPNQWLGNTASEQKFISESTLRKNINRAIDLDTTAFVLDGVEIRGRKIEEPNFGPRIYGSGTVNMQVAGNPALENLLHPLDLIKGRVAGVQVIGSGQTWSVIIRGVGSINSSLEPLILVDDIPVQLEFLHTIPVQEIERFSVWKGADTAIFGARGANGAITFYTKKGNSSDKLDTQPLRKPNPKGLRGYQVEREFYSPTYLPEDLPSPRPGRRLTLFWAPMIQTDSTGKASVIFYNSDRETTIKAEAEGISQEGKAGKSNYFYSIKKDL</sequence>
<dbReference type="InterPro" id="IPR037066">
    <property type="entry name" value="Plug_dom_sf"/>
</dbReference>
<dbReference type="RefSeq" id="WP_111393210.1">
    <property type="nucleotide sequence ID" value="NZ_QKTX01000008.1"/>
</dbReference>
<keyword evidence="5" id="KW-0675">Receptor</keyword>
<feature type="domain" description="Macroglobulin" evidence="3">
    <location>
        <begin position="50"/>
        <end position="137"/>
    </location>
</feature>
<proteinExistence type="inferred from homology"/>
<feature type="domain" description="TonB-dependent receptor plug" evidence="4">
    <location>
        <begin position="628"/>
        <end position="707"/>
    </location>
</feature>
<dbReference type="AlphaFoldDB" id="A0A326RTB6"/>
<dbReference type="InterPro" id="IPR002890">
    <property type="entry name" value="MG2"/>
</dbReference>
<dbReference type="SUPFAM" id="SSF56935">
    <property type="entry name" value="Porins"/>
    <property type="match status" value="1"/>
</dbReference>
<keyword evidence="1" id="KW-1134">Transmembrane beta strand</keyword>
<name>A0A326RTB6_9BACT</name>
<dbReference type="GO" id="GO:0009279">
    <property type="term" value="C:cell outer membrane"/>
    <property type="evidence" value="ECO:0007669"/>
    <property type="project" value="UniProtKB-SubCell"/>
</dbReference>
<dbReference type="Gene3D" id="2.170.130.10">
    <property type="entry name" value="TonB-dependent receptor, plug domain"/>
    <property type="match status" value="1"/>
</dbReference>
<dbReference type="EMBL" id="QKTX01000008">
    <property type="protein sequence ID" value="PZV82943.1"/>
    <property type="molecule type" value="Genomic_DNA"/>
</dbReference>
<accession>A0A326RTB6</accession>
<comment type="caution">
    <text evidence="5">The sequence shown here is derived from an EMBL/GenBank/DDBJ whole genome shotgun (WGS) entry which is preliminary data.</text>
</comment>
<keyword evidence="1 2" id="KW-0812">Transmembrane</keyword>